<dbReference type="OrthoDB" id="6625741at2759"/>
<organism evidence="1 2">
    <name type="scientific">Aphis craccivora</name>
    <name type="common">Cowpea aphid</name>
    <dbReference type="NCBI Taxonomy" id="307492"/>
    <lineage>
        <taxon>Eukaryota</taxon>
        <taxon>Metazoa</taxon>
        <taxon>Ecdysozoa</taxon>
        <taxon>Arthropoda</taxon>
        <taxon>Hexapoda</taxon>
        <taxon>Insecta</taxon>
        <taxon>Pterygota</taxon>
        <taxon>Neoptera</taxon>
        <taxon>Paraneoptera</taxon>
        <taxon>Hemiptera</taxon>
        <taxon>Sternorrhyncha</taxon>
        <taxon>Aphidomorpha</taxon>
        <taxon>Aphidoidea</taxon>
        <taxon>Aphididae</taxon>
        <taxon>Aphidini</taxon>
        <taxon>Aphis</taxon>
        <taxon>Aphis</taxon>
    </lineage>
</organism>
<gene>
    <name evidence="1" type="ORF">FWK35_00029986</name>
</gene>
<protein>
    <submittedName>
        <fullName evidence="1">Uncharacterized protein</fullName>
    </submittedName>
</protein>
<reference evidence="1 2" key="1">
    <citation type="submission" date="2019-08" db="EMBL/GenBank/DDBJ databases">
        <title>Whole genome of Aphis craccivora.</title>
        <authorList>
            <person name="Voronova N.V."/>
            <person name="Shulinski R.S."/>
            <person name="Bandarenka Y.V."/>
            <person name="Zhorov D.G."/>
            <person name="Warner D."/>
        </authorList>
    </citation>
    <scope>NUCLEOTIDE SEQUENCE [LARGE SCALE GENOMIC DNA]</scope>
    <source>
        <strain evidence="1">180601</strain>
        <tissue evidence="1">Whole Body</tissue>
    </source>
</reference>
<proteinExistence type="predicted"/>
<dbReference type="AlphaFoldDB" id="A0A6G0VTJ3"/>
<comment type="caution">
    <text evidence="1">The sequence shown here is derived from an EMBL/GenBank/DDBJ whole genome shotgun (WGS) entry which is preliminary data.</text>
</comment>
<evidence type="ECO:0000313" key="2">
    <source>
        <dbReference type="Proteomes" id="UP000478052"/>
    </source>
</evidence>
<dbReference type="EMBL" id="VUJU01012085">
    <property type="protein sequence ID" value="KAF0708790.1"/>
    <property type="molecule type" value="Genomic_DNA"/>
</dbReference>
<keyword evidence="2" id="KW-1185">Reference proteome</keyword>
<accession>A0A6G0VTJ3</accession>
<sequence>MDQAAGLFRIGLKPKHHHMVHYPLIMQKSGPINIFSSIRYEAKHKELKDAANAITSYKNIAYTLALKQQLQLAYRLLSSDNNFYTTPKQFGRVLTLDSFTLDLYNHRVRFLNKKFNLCVDNITFVSLVNI</sequence>
<name>A0A6G0VTJ3_APHCR</name>
<evidence type="ECO:0000313" key="1">
    <source>
        <dbReference type="EMBL" id="KAF0708790.1"/>
    </source>
</evidence>
<dbReference type="Proteomes" id="UP000478052">
    <property type="component" value="Unassembled WGS sequence"/>
</dbReference>